<protein>
    <recommendedName>
        <fullName evidence="2">Copper amine oxidase-like N-terminal domain-containing protein</fullName>
    </recommendedName>
</protein>
<dbReference type="Gene3D" id="3.30.457.10">
    <property type="entry name" value="Copper amine oxidase-like, N-terminal domain"/>
    <property type="match status" value="1"/>
</dbReference>
<evidence type="ECO:0000313" key="3">
    <source>
        <dbReference type="EMBL" id="RAV18810.1"/>
    </source>
</evidence>
<dbReference type="Pfam" id="PF07833">
    <property type="entry name" value="Cu_amine_oxidN1"/>
    <property type="match status" value="1"/>
</dbReference>
<dbReference type="OrthoDB" id="2503396at2"/>
<sequence>MFKRLSAYILCFALLLTAVTIFYADGDVAPAVFLDGKKLEFEVEQRIVEGSTLVPLRKISESLGATVAWEQETMTVTATKDTTEIVYTVGHDYYTKNGKATPIVVAGHVKDGSTLVPLRFVGESLGATVGWDGSSKTITVSSAGFR</sequence>
<keyword evidence="4" id="KW-1185">Reference proteome</keyword>
<proteinExistence type="predicted"/>
<evidence type="ECO:0000259" key="2">
    <source>
        <dbReference type="Pfam" id="PF07833"/>
    </source>
</evidence>
<reference evidence="3 4" key="1">
    <citation type="journal article" date="2009" name="Int. J. Syst. Evol. Microbiol.">
        <title>Paenibacillus contaminans sp. nov., isolated from a contaminated laboratory plate.</title>
        <authorList>
            <person name="Chou J.H."/>
            <person name="Lee J.H."/>
            <person name="Lin M.C."/>
            <person name="Chang P.S."/>
            <person name="Arun A.B."/>
            <person name="Young C.C."/>
            <person name="Chen W.M."/>
        </authorList>
    </citation>
    <scope>NUCLEOTIDE SEQUENCE [LARGE SCALE GENOMIC DNA]</scope>
    <source>
        <strain evidence="3 4">CKOBP-6</strain>
    </source>
</reference>
<keyword evidence="1" id="KW-0732">Signal</keyword>
<feature type="chain" id="PRO_5016324662" description="Copper amine oxidase-like N-terminal domain-containing protein" evidence="1">
    <location>
        <begin position="25"/>
        <end position="146"/>
    </location>
</feature>
<dbReference type="InterPro" id="IPR012854">
    <property type="entry name" value="Cu_amine_oxidase-like_N"/>
</dbReference>
<feature type="signal peptide" evidence="1">
    <location>
        <begin position="1"/>
        <end position="24"/>
    </location>
</feature>
<gene>
    <name evidence="3" type="ORF">DQG23_24075</name>
</gene>
<accession>A0A329MG66</accession>
<evidence type="ECO:0000256" key="1">
    <source>
        <dbReference type="SAM" id="SignalP"/>
    </source>
</evidence>
<comment type="caution">
    <text evidence="3">The sequence shown here is derived from an EMBL/GenBank/DDBJ whole genome shotgun (WGS) entry which is preliminary data.</text>
</comment>
<dbReference type="EMBL" id="QMFB01000015">
    <property type="protein sequence ID" value="RAV18810.1"/>
    <property type="molecule type" value="Genomic_DNA"/>
</dbReference>
<dbReference type="InterPro" id="IPR010916">
    <property type="entry name" value="TonB_box_CS"/>
</dbReference>
<dbReference type="RefSeq" id="WP_113033428.1">
    <property type="nucleotide sequence ID" value="NZ_QMFB01000015.1"/>
</dbReference>
<dbReference type="Proteomes" id="UP000250369">
    <property type="component" value="Unassembled WGS sequence"/>
</dbReference>
<evidence type="ECO:0000313" key="4">
    <source>
        <dbReference type="Proteomes" id="UP000250369"/>
    </source>
</evidence>
<organism evidence="3 4">
    <name type="scientific">Paenibacillus contaminans</name>
    <dbReference type="NCBI Taxonomy" id="450362"/>
    <lineage>
        <taxon>Bacteria</taxon>
        <taxon>Bacillati</taxon>
        <taxon>Bacillota</taxon>
        <taxon>Bacilli</taxon>
        <taxon>Bacillales</taxon>
        <taxon>Paenibacillaceae</taxon>
        <taxon>Paenibacillus</taxon>
    </lineage>
</organism>
<dbReference type="InterPro" id="IPR036582">
    <property type="entry name" value="Mao_N_sf"/>
</dbReference>
<dbReference type="SUPFAM" id="SSF55383">
    <property type="entry name" value="Copper amine oxidase, domain N"/>
    <property type="match status" value="1"/>
</dbReference>
<dbReference type="AlphaFoldDB" id="A0A329MG66"/>
<feature type="domain" description="Copper amine oxidase-like N-terminal" evidence="2">
    <location>
        <begin position="34"/>
        <end position="140"/>
    </location>
</feature>
<name>A0A329MG66_9BACL</name>
<dbReference type="PROSITE" id="PS00430">
    <property type="entry name" value="TONB_DEPENDENT_REC_1"/>
    <property type="match status" value="1"/>
</dbReference>